<protein>
    <recommendedName>
        <fullName evidence="2">Lipopolysaccharide assembly protein A domain-containing protein</fullName>
    </recommendedName>
</protein>
<evidence type="ECO:0000313" key="1">
    <source>
        <dbReference type="EMBL" id="NEV68219.1"/>
    </source>
</evidence>
<proteinExistence type="predicted"/>
<dbReference type="AlphaFoldDB" id="A0A0C1Y4A6"/>
<organism evidence="1">
    <name type="scientific">Lyngbya confervoides BDU141951</name>
    <dbReference type="NCBI Taxonomy" id="1574623"/>
    <lineage>
        <taxon>Bacteria</taxon>
        <taxon>Bacillati</taxon>
        <taxon>Cyanobacteriota</taxon>
        <taxon>Cyanophyceae</taxon>
        <taxon>Oscillatoriophycideae</taxon>
        <taxon>Oscillatoriales</taxon>
        <taxon>Microcoleaceae</taxon>
        <taxon>Lyngbya</taxon>
    </lineage>
</organism>
<evidence type="ECO:0008006" key="2">
    <source>
        <dbReference type="Google" id="ProtNLM"/>
    </source>
</evidence>
<reference evidence="1" key="2">
    <citation type="journal article" date="2015" name="Genome Announc.">
        <title>Draft Genome Sequence of Filamentous Marine Cyanobacterium Lyngbya confervoides Strain BDU141951.</title>
        <authorList>
            <person name="Chandrababunaidu M.M."/>
            <person name="Sen D."/>
            <person name="Tripathy S."/>
        </authorList>
    </citation>
    <scope>NUCLEOTIDE SEQUENCE</scope>
    <source>
        <strain evidence="1">BDU141951</strain>
    </source>
</reference>
<name>A0A0C1Y4A6_9CYAN</name>
<dbReference type="EMBL" id="JTHE02000003">
    <property type="protein sequence ID" value="NEV68219.1"/>
    <property type="molecule type" value="Genomic_DNA"/>
</dbReference>
<comment type="caution">
    <text evidence="1">The sequence shown here is derived from an EMBL/GenBank/DDBJ whole genome shotgun (WGS) entry which is preliminary data.</text>
</comment>
<reference evidence="1" key="3">
    <citation type="submission" date="2020-02" db="EMBL/GenBank/DDBJ databases">
        <authorList>
            <person name="Sarangi A.N."/>
            <person name="Ghosh S."/>
            <person name="Mukherjee M."/>
            <person name="Tripathy S."/>
        </authorList>
    </citation>
    <scope>NUCLEOTIDE SEQUENCE</scope>
    <source>
        <strain evidence="1">BDU141951</strain>
    </source>
</reference>
<sequence length="70" mass="7648">MQKLLLVIVPAIWIVAIAILSVQNATPVAIKFLGLQSVELPFGVVLSFFAAGSMVITAGLWWLLGRRRSR</sequence>
<gene>
    <name evidence="1" type="ORF">QQ91_013980</name>
</gene>
<reference evidence="1" key="1">
    <citation type="submission" date="2014-11" db="EMBL/GenBank/DDBJ databases">
        <authorList>
            <person name="Malar M.C."/>
            <person name="Sen D."/>
            <person name="Tripathy S."/>
        </authorList>
    </citation>
    <scope>NUCLEOTIDE SEQUENCE</scope>
    <source>
        <strain evidence="1">BDU141951</strain>
    </source>
</reference>
<accession>A0A0C1Y4A6</accession>